<dbReference type="InterPro" id="IPR013783">
    <property type="entry name" value="Ig-like_fold"/>
</dbReference>
<keyword evidence="4" id="KW-0106">Calcium</keyword>
<reference evidence="8 9" key="1">
    <citation type="submission" date="2016-10" db="EMBL/GenBank/DDBJ databases">
        <authorList>
            <person name="de Groot N.N."/>
        </authorList>
    </citation>
    <scope>NUCLEOTIDE SEQUENCE [LARGE SCALE GENOMIC DNA]</scope>
    <source>
        <strain evidence="8 9">DSM 21035</strain>
    </source>
</reference>
<dbReference type="InterPro" id="IPR022409">
    <property type="entry name" value="PKD/Chitinase_dom"/>
</dbReference>
<dbReference type="SUPFAM" id="SSF49299">
    <property type="entry name" value="PKD domain"/>
    <property type="match status" value="1"/>
</dbReference>
<accession>A0A1H9CDP7</accession>
<feature type="chain" id="PRO_5011772257" evidence="6">
    <location>
        <begin position="28"/>
        <end position="658"/>
    </location>
</feature>
<dbReference type="Pfam" id="PF18911">
    <property type="entry name" value="PKD_4"/>
    <property type="match status" value="1"/>
</dbReference>
<dbReference type="PANTHER" id="PTHR19277">
    <property type="entry name" value="PENTRAXIN"/>
    <property type="match status" value="1"/>
</dbReference>
<dbReference type="InterPro" id="IPR035986">
    <property type="entry name" value="PKD_dom_sf"/>
</dbReference>
<dbReference type="OrthoDB" id="1491481at2"/>
<protein>
    <submittedName>
        <fullName evidence="8">Por secretion system C-terminal sorting domain-containing protein</fullName>
    </submittedName>
</protein>
<dbReference type="InterPro" id="IPR013320">
    <property type="entry name" value="ConA-like_dom_sf"/>
</dbReference>
<dbReference type="InterPro" id="IPR006558">
    <property type="entry name" value="LamG-like"/>
</dbReference>
<proteinExistence type="predicted"/>
<dbReference type="InterPro" id="IPR051360">
    <property type="entry name" value="Neuronal_Pentraxin_Related"/>
</dbReference>
<sequence>MKLTTTFLNRATCIFAIVLVTTFSAFAQTPVAHFDFNGNLTDSSTNGYTLTPQGTFAAAYEADQESTANSAISFPGTSGDYLLSNYNGITGAAARTVTAWFKSTTTYARNTIVGWGTSGSGAAFNVMLTDVGGIRVEGGSSNKRTSGLGLNDGNWHHVGVTFEDDGTPTLDDVKIFVDGVEITSGLLGFNTATAINTASGAMQIGNAVDNANYYFRNGALNDIRIFDSALTEAQILAISGITAAAPVADFSASNTAPSTDEIISFTDASTNSPTSWSWDFGAVDAIGNTTDPNPQVSYPTAGTYTVTLTATNAGGSDDEIKTSYITVSAGSGTGDLQLQYNFDGDVADASSYGRDLTATGAFVPSYEADADANASSALTASGVYADHLITGYPGVAADGARTVTGWFKTTGTSREPIVSFGNNSSGEMFNVMIDGSTDAGGSGSGLTGVPRVEGGGSSLKTTDTGLNDGNWHHIAVTYDPADGDKLSDCKIYIDGVLSTNSGDTPGSANPGTGISFNSTSTVINTNTSNFLKVGSAVYNSFTFDGAIDDVRIYSRALTAGEVTQVASRQTLSTGSTTALENTIRAYPNPTVDKLTVNIGSKEDFSVAIYNVLGSRVKTNLVSRENGEAVLDFSDYAVGLYYVEVSTDTNRTSLKVVRK</sequence>
<dbReference type="InterPro" id="IPR026444">
    <property type="entry name" value="Secre_tail"/>
</dbReference>
<dbReference type="Pfam" id="PF13385">
    <property type="entry name" value="Laminin_G_3"/>
    <property type="match status" value="2"/>
</dbReference>
<dbReference type="STRING" id="419940.SAMN05421824_0876"/>
<gene>
    <name evidence="8" type="ORF">SAMN05421824_0876</name>
</gene>
<dbReference type="PROSITE" id="PS50093">
    <property type="entry name" value="PKD"/>
    <property type="match status" value="1"/>
</dbReference>
<evidence type="ECO:0000313" key="9">
    <source>
        <dbReference type="Proteomes" id="UP000198999"/>
    </source>
</evidence>
<comment type="cofactor">
    <cofactor evidence="1">
        <name>Ca(2+)</name>
        <dbReference type="ChEBI" id="CHEBI:29108"/>
    </cofactor>
</comment>
<dbReference type="EMBL" id="FOFN01000001">
    <property type="protein sequence ID" value="SEP99151.1"/>
    <property type="molecule type" value="Genomic_DNA"/>
</dbReference>
<dbReference type="Pfam" id="PF18962">
    <property type="entry name" value="Por_Secre_tail"/>
    <property type="match status" value="1"/>
</dbReference>
<organism evidence="8 9">
    <name type="scientific">Hyunsoonleella jejuensis</name>
    <dbReference type="NCBI Taxonomy" id="419940"/>
    <lineage>
        <taxon>Bacteria</taxon>
        <taxon>Pseudomonadati</taxon>
        <taxon>Bacteroidota</taxon>
        <taxon>Flavobacteriia</taxon>
        <taxon>Flavobacteriales</taxon>
        <taxon>Flavobacteriaceae</taxon>
    </lineage>
</organism>
<dbReference type="GO" id="GO:0046872">
    <property type="term" value="F:metal ion binding"/>
    <property type="evidence" value="ECO:0007669"/>
    <property type="project" value="UniProtKB-KW"/>
</dbReference>
<keyword evidence="5" id="KW-1015">Disulfide bond</keyword>
<dbReference type="SMART" id="SM00560">
    <property type="entry name" value="LamGL"/>
    <property type="match status" value="2"/>
</dbReference>
<dbReference type="AlphaFoldDB" id="A0A1H9CDP7"/>
<evidence type="ECO:0000259" key="7">
    <source>
        <dbReference type="PROSITE" id="PS50093"/>
    </source>
</evidence>
<feature type="signal peptide" evidence="6">
    <location>
        <begin position="1"/>
        <end position="27"/>
    </location>
</feature>
<evidence type="ECO:0000256" key="5">
    <source>
        <dbReference type="ARBA" id="ARBA00023157"/>
    </source>
</evidence>
<evidence type="ECO:0000256" key="1">
    <source>
        <dbReference type="ARBA" id="ARBA00001913"/>
    </source>
</evidence>
<dbReference type="InterPro" id="IPR000601">
    <property type="entry name" value="PKD_dom"/>
</dbReference>
<dbReference type="Gene3D" id="2.60.40.10">
    <property type="entry name" value="Immunoglobulins"/>
    <property type="match status" value="1"/>
</dbReference>
<keyword evidence="3 6" id="KW-0732">Signal</keyword>
<evidence type="ECO:0000256" key="6">
    <source>
        <dbReference type="SAM" id="SignalP"/>
    </source>
</evidence>
<dbReference type="PANTHER" id="PTHR19277:SF125">
    <property type="entry name" value="B6"/>
    <property type="match status" value="1"/>
</dbReference>
<dbReference type="NCBIfam" id="TIGR04183">
    <property type="entry name" value="Por_Secre_tail"/>
    <property type="match status" value="1"/>
</dbReference>
<evidence type="ECO:0000256" key="3">
    <source>
        <dbReference type="ARBA" id="ARBA00022729"/>
    </source>
</evidence>
<dbReference type="RefSeq" id="WP_092575912.1">
    <property type="nucleotide sequence ID" value="NZ_FOFN01000001.1"/>
</dbReference>
<dbReference type="CDD" id="cd00146">
    <property type="entry name" value="PKD"/>
    <property type="match status" value="1"/>
</dbReference>
<evidence type="ECO:0000313" key="8">
    <source>
        <dbReference type="EMBL" id="SEP99151.1"/>
    </source>
</evidence>
<name>A0A1H9CDP7_9FLAO</name>
<evidence type="ECO:0000256" key="4">
    <source>
        <dbReference type="ARBA" id="ARBA00022837"/>
    </source>
</evidence>
<dbReference type="Gene3D" id="2.60.120.200">
    <property type="match status" value="2"/>
</dbReference>
<evidence type="ECO:0000256" key="2">
    <source>
        <dbReference type="ARBA" id="ARBA00022723"/>
    </source>
</evidence>
<dbReference type="GO" id="GO:0005975">
    <property type="term" value="P:carbohydrate metabolic process"/>
    <property type="evidence" value="ECO:0007669"/>
    <property type="project" value="UniProtKB-ARBA"/>
</dbReference>
<dbReference type="GO" id="GO:0004553">
    <property type="term" value="F:hydrolase activity, hydrolyzing O-glycosyl compounds"/>
    <property type="evidence" value="ECO:0007669"/>
    <property type="project" value="UniProtKB-ARBA"/>
</dbReference>
<keyword evidence="2" id="KW-0479">Metal-binding</keyword>
<dbReference type="Proteomes" id="UP000198999">
    <property type="component" value="Unassembled WGS sequence"/>
</dbReference>
<dbReference type="FunFam" id="2.60.40.10:FF:000270">
    <property type="entry name" value="Cell surface protein"/>
    <property type="match status" value="1"/>
</dbReference>
<keyword evidence="9" id="KW-1185">Reference proteome</keyword>
<feature type="domain" description="PKD" evidence="7">
    <location>
        <begin position="246"/>
        <end position="332"/>
    </location>
</feature>
<dbReference type="SUPFAM" id="SSF49899">
    <property type="entry name" value="Concanavalin A-like lectins/glucanases"/>
    <property type="match status" value="2"/>
</dbReference>
<dbReference type="SMART" id="SM00089">
    <property type="entry name" value="PKD"/>
    <property type="match status" value="1"/>
</dbReference>